<evidence type="ECO:0000313" key="2">
    <source>
        <dbReference type="Proteomes" id="UP001632037"/>
    </source>
</evidence>
<dbReference type="PANTHER" id="PTHR35796:SF3">
    <property type="entry name" value="BHLH DOMAIN-CONTAINING PROTEIN"/>
    <property type="match status" value="1"/>
</dbReference>
<dbReference type="EMBL" id="JBIMZQ010000025">
    <property type="protein sequence ID" value="KAL3663965.1"/>
    <property type="molecule type" value="Genomic_DNA"/>
</dbReference>
<name>A0ABD3FDF3_9STRA</name>
<evidence type="ECO:0000313" key="1">
    <source>
        <dbReference type="EMBL" id="KAL3663965.1"/>
    </source>
</evidence>
<gene>
    <name evidence="1" type="ORF">V7S43_010854</name>
</gene>
<accession>A0ABD3FDF3</accession>
<evidence type="ECO:0008006" key="3">
    <source>
        <dbReference type="Google" id="ProtNLM"/>
    </source>
</evidence>
<protein>
    <recommendedName>
        <fullName evidence="3">M96 mating-specific protein family</fullName>
    </recommendedName>
</protein>
<reference evidence="1 2" key="1">
    <citation type="submission" date="2024-09" db="EMBL/GenBank/DDBJ databases">
        <title>Genome sequencing and assembly of Phytophthora oleae, isolate VK10A, causative agent of rot of olive drupes.</title>
        <authorList>
            <person name="Conti Taguali S."/>
            <person name="Riolo M."/>
            <person name="La Spada F."/>
            <person name="Cacciola S.O."/>
            <person name="Dionisio G."/>
        </authorList>
    </citation>
    <scope>NUCLEOTIDE SEQUENCE [LARGE SCALE GENOMIC DNA]</scope>
    <source>
        <strain evidence="1 2">VK10A</strain>
    </source>
</reference>
<proteinExistence type="predicted"/>
<organism evidence="1 2">
    <name type="scientific">Phytophthora oleae</name>
    <dbReference type="NCBI Taxonomy" id="2107226"/>
    <lineage>
        <taxon>Eukaryota</taxon>
        <taxon>Sar</taxon>
        <taxon>Stramenopiles</taxon>
        <taxon>Oomycota</taxon>
        <taxon>Peronosporomycetes</taxon>
        <taxon>Peronosporales</taxon>
        <taxon>Peronosporaceae</taxon>
        <taxon>Phytophthora</taxon>
    </lineage>
</organism>
<keyword evidence="2" id="KW-1185">Reference proteome</keyword>
<comment type="caution">
    <text evidence="1">The sequence shown here is derived from an EMBL/GenBank/DDBJ whole genome shotgun (WGS) entry which is preliminary data.</text>
</comment>
<sequence>MEECIAVREDRSVRATPYTRCQGRLRKRPNHELEYLRRKVINLEEELAVLRQPDSGVLTSMESLELEGSDTWKDLATRQNELANAVLVDNVKLRTVLEGQLHVAQTLENVIDQHWKKLSQERRWFTGEGRRPRASSLSDEMLYALLEEDITNQYAEVDQVLGASAVAPMHCDFIPKLRIEQGADGVSFHHREVRLLPFPISNVVYALQNSLSHGDAGRPLLRCRKLWRSENYAQATTSVKLNLPNSRQAEVKARLVQRLFPEATRHVFVWSAYVEIESSTFVRLEEKGWIALEPYHFKSNGCTASGSKLQTVIRVTPILQFSSEEDEKLHVGEMTDLVVDTYNRNFGLLYQVLENLMLDSAMNEGE</sequence>
<dbReference type="AlphaFoldDB" id="A0ABD3FDF3"/>
<dbReference type="Proteomes" id="UP001632037">
    <property type="component" value="Unassembled WGS sequence"/>
</dbReference>
<dbReference type="PANTHER" id="PTHR35796">
    <property type="entry name" value="HYPOTHETICAL CYTOSOLIC PROTEIN"/>
    <property type="match status" value="1"/>
</dbReference>